<gene>
    <name evidence="1" type="ORF">KGMB03357_22130</name>
</gene>
<protein>
    <submittedName>
        <fullName evidence="1">Uncharacterized protein</fullName>
    </submittedName>
</protein>
<name>A0A401LGA9_9FIRM</name>
<dbReference type="AlphaFoldDB" id="A0A401LGA9"/>
<comment type="caution">
    <text evidence="1">The sequence shown here is derived from an EMBL/GenBank/DDBJ whole genome shotgun (WGS) entry which is preliminary data.</text>
</comment>
<organism evidence="1 2">
    <name type="scientific">Anaerotignum faecicola</name>
    <dbReference type="NCBI Taxonomy" id="2358141"/>
    <lineage>
        <taxon>Bacteria</taxon>
        <taxon>Bacillati</taxon>
        <taxon>Bacillota</taxon>
        <taxon>Clostridia</taxon>
        <taxon>Lachnospirales</taxon>
        <taxon>Anaerotignaceae</taxon>
        <taxon>Anaerotignum</taxon>
    </lineage>
</organism>
<reference evidence="1 2" key="1">
    <citation type="submission" date="2018-10" db="EMBL/GenBank/DDBJ databases">
        <title>Draft Genome Sequence of Anaerotignum sp. KCTC 15736.</title>
        <authorList>
            <person name="Choi S.H."/>
            <person name="Kim J.S."/>
            <person name="Kang S.W."/>
            <person name="Lee J.S."/>
            <person name="Park S.H."/>
        </authorList>
    </citation>
    <scope>NUCLEOTIDE SEQUENCE [LARGE SCALE GENOMIC DNA]</scope>
    <source>
        <strain evidence="1 2">KCTC 15736</strain>
    </source>
</reference>
<sequence length="120" mass="12560">MFKVKDRQNSCVEPFEFLPAKSGEVYALGEALTYTDKVTKCAATAKPTHICMGPGDGNVVPVMPVLATTRFEVPYDAKPTAGTAVTLGTAGLSVTATTTSGVFTITDVDEANGTACGYFR</sequence>
<evidence type="ECO:0000313" key="2">
    <source>
        <dbReference type="Proteomes" id="UP000287361"/>
    </source>
</evidence>
<accession>A0A401LGA9</accession>
<dbReference type="EMBL" id="BHVZ01000014">
    <property type="protein sequence ID" value="GCB30552.1"/>
    <property type="molecule type" value="Genomic_DNA"/>
</dbReference>
<keyword evidence="2" id="KW-1185">Reference proteome</keyword>
<dbReference type="OrthoDB" id="1851191at2"/>
<dbReference type="Proteomes" id="UP000287361">
    <property type="component" value="Unassembled WGS sequence"/>
</dbReference>
<evidence type="ECO:0000313" key="1">
    <source>
        <dbReference type="EMBL" id="GCB30552.1"/>
    </source>
</evidence>
<proteinExistence type="predicted"/>